<proteinExistence type="predicted"/>
<dbReference type="EMBL" id="CP031226">
    <property type="protein sequence ID" value="AXH59765.1"/>
    <property type="molecule type" value="Genomic_DNA"/>
</dbReference>
<accession>A0AAD0V962</accession>
<reference evidence="1 2" key="1">
    <citation type="journal article" date="2011" name="PLoS Pathog.">
        <title>Dynamic evolution of pathogenicity revealed by sequencing and comparative genomics of 19 Pseudomonas syringae isolates.</title>
        <authorList>
            <person name="Baltrus D.A."/>
            <person name="Nishimura M.T."/>
            <person name="Romanchuk A."/>
            <person name="Chang J.H."/>
            <person name="Mukhtar M.S."/>
            <person name="Cherkis K."/>
            <person name="Roach J."/>
            <person name="Grant S.R."/>
            <person name="Jones C.D."/>
            <person name="Dangl J.L."/>
        </authorList>
    </citation>
    <scope>NUCLEOTIDE SEQUENCE [LARGE SCALE GENOMIC DNA]</scope>
    <source>
        <strain evidence="1 2">M301315</strain>
    </source>
</reference>
<dbReference type="AlphaFoldDB" id="A0AAD0V962"/>
<organism evidence="1 2">
    <name type="scientific">Pseudomonas amygdali pv. lachrymans str. M301315</name>
    <dbReference type="NCBI Taxonomy" id="629260"/>
    <lineage>
        <taxon>Bacteria</taxon>
        <taxon>Pseudomonadati</taxon>
        <taxon>Pseudomonadota</taxon>
        <taxon>Gammaproteobacteria</taxon>
        <taxon>Pseudomonadales</taxon>
        <taxon>Pseudomonadaceae</taxon>
        <taxon>Pseudomonas</taxon>
        <taxon>Pseudomonas amygdali</taxon>
    </lineage>
</organism>
<gene>
    <name evidence="1" type="ORF">PLA107_031575</name>
</gene>
<evidence type="ECO:0000313" key="1">
    <source>
        <dbReference type="EMBL" id="AXH59765.1"/>
    </source>
</evidence>
<dbReference type="Proteomes" id="UP000006426">
    <property type="component" value="Plasmid pmppla107"/>
</dbReference>
<sequence>MSTRITQMITRKITPLDGDDDDEVLFGITEGLRIVVRGVAQSVDWEQRAAVVCIWLSDTLKRNESAVALMNPKGHSLYLVHLAVDTVASRFVEIAGWHGLQGKNTPFLVAAIAKYNSKPIPVAIGLDDSRNTHRSSGHFF</sequence>
<protein>
    <submittedName>
        <fullName evidence="1">Uncharacterized protein</fullName>
    </submittedName>
</protein>
<keyword evidence="1" id="KW-0614">Plasmid</keyword>
<evidence type="ECO:0000313" key="2">
    <source>
        <dbReference type="Proteomes" id="UP000006426"/>
    </source>
</evidence>
<geneLocation type="plasmid" evidence="2">
    <name>pmppla107</name>
</geneLocation>
<name>A0AAD0V962_PSEAV</name>